<dbReference type="AlphaFoldDB" id="A0A397SQ23"/>
<proteinExistence type="predicted"/>
<protein>
    <submittedName>
        <fullName evidence="1">Uncharacterized protein</fullName>
    </submittedName>
</protein>
<evidence type="ECO:0000313" key="1">
    <source>
        <dbReference type="EMBL" id="RIA84744.1"/>
    </source>
</evidence>
<sequence>MFHFFPTSTFIFFLPRKIFFVILRFTRRLIFFISFIFFFHSRFTLSIPVILLIIDLLHIYIDANYLDL</sequence>
<dbReference type="Proteomes" id="UP000265703">
    <property type="component" value="Unassembled WGS sequence"/>
</dbReference>
<dbReference type="EMBL" id="QKYT01000470">
    <property type="protein sequence ID" value="RIA84744.1"/>
    <property type="molecule type" value="Genomic_DNA"/>
</dbReference>
<name>A0A397SQ23_9GLOM</name>
<organism evidence="1 2">
    <name type="scientific">Glomus cerebriforme</name>
    <dbReference type="NCBI Taxonomy" id="658196"/>
    <lineage>
        <taxon>Eukaryota</taxon>
        <taxon>Fungi</taxon>
        <taxon>Fungi incertae sedis</taxon>
        <taxon>Mucoromycota</taxon>
        <taxon>Glomeromycotina</taxon>
        <taxon>Glomeromycetes</taxon>
        <taxon>Glomerales</taxon>
        <taxon>Glomeraceae</taxon>
        <taxon>Glomus</taxon>
    </lineage>
</organism>
<comment type="caution">
    <text evidence="1">The sequence shown here is derived from an EMBL/GenBank/DDBJ whole genome shotgun (WGS) entry which is preliminary data.</text>
</comment>
<gene>
    <name evidence="1" type="ORF">C1645_783409</name>
</gene>
<evidence type="ECO:0000313" key="2">
    <source>
        <dbReference type="Proteomes" id="UP000265703"/>
    </source>
</evidence>
<keyword evidence="2" id="KW-1185">Reference proteome</keyword>
<accession>A0A397SQ23</accession>
<reference evidence="1 2" key="1">
    <citation type="submission" date="2018-06" db="EMBL/GenBank/DDBJ databases">
        <title>Comparative genomics reveals the genomic features of Rhizophagus irregularis, R. cerebriforme, R. diaphanum and Gigaspora rosea, and their symbiotic lifestyle signature.</title>
        <authorList>
            <person name="Morin E."/>
            <person name="San Clemente H."/>
            <person name="Chen E.C.H."/>
            <person name="De La Providencia I."/>
            <person name="Hainaut M."/>
            <person name="Kuo A."/>
            <person name="Kohler A."/>
            <person name="Murat C."/>
            <person name="Tang N."/>
            <person name="Roy S."/>
            <person name="Loubradou J."/>
            <person name="Henrissat B."/>
            <person name="Grigoriev I.V."/>
            <person name="Corradi N."/>
            <person name="Roux C."/>
            <person name="Martin F.M."/>
        </authorList>
    </citation>
    <scope>NUCLEOTIDE SEQUENCE [LARGE SCALE GENOMIC DNA]</scope>
    <source>
        <strain evidence="1 2">DAOM 227022</strain>
    </source>
</reference>